<dbReference type="Gene3D" id="3.10.450.50">
    <property type="match status" value="1"/>
</dbReference>
<evidence type="ECO:0000313" key="2">
    <source>
        <dbReference type="Proteomes" id="UP000077069"/>
    </source>
</evidence>
<protein>
    <submittedName>
        <fullName evidence="1">Dienelactone hydrolase-like protein</fullName>
    </submittedName>
</protein>
<reference evidence="1 2" key="1">
    <citation type="submission" date="2016-05" db="EMBL/GenBank/DDBJ databases">
        <title>Comparative analysis of secretome profiles of manganese(II)-oxidizing ascomycete fungi.</title>
        <authorList>
            <consortium name="DOE Joint Genome Institute"/>
            <person name="Zeiner C.A."/>
            <person name="Purvine S.O."/>
            <person name="Zink E.M."/>
            <person name="Wu S."/>
            <person name="Pasa-Tolic L."/>
            <person name="Chaput D.L."/>
            <person name="Haridas S."/>
            <person name="Grigoriev I.V."/>
            <person name="Santelli C.M."/>
            <person name="Hansel C.M."/>
        </authorList>
    </citation>
    <scope>NUCLEOTIDE SEQUENCE [LARGE SCALE GENOMIC DNA]</scope>
    <source>
        <strain evidence="1 2">AP3s5-JAC2a</strain>
    </source>
</reference>
<organism evidence="1 2">
    <name type="scientific">Paraphaeosphaeria sporulosa</name>
    <dbReference type="NCBI Taxonomy" id="1460663"/>
    <lineage>
        <taxon>Eukaryota</taxon>
        <taxon>Fungi</taxon>
        <taxon>Dikarya</taxon>
        <taxon>Ascomycota</taxon>
        <taxon>Pezizomycotina</taxon>
        <taxon>Dothideomycetes</taxon>
        <taxon>Pleosporomycetidae</taxon>
        <taxon>Pleosporales</taxon>
        <taxon>Massarineae</taxon>
        <taxon>Didymosphaeriaceae</taxon>
        <taxon>Paraphaeosphaeria</taxon>
    </lineage>
</organism>
<dbReference type="PANTHER" id="PTHR38436">
    <property type="entry name" value="POLYKETIDE CYCLASE SNOAL-LIKE DOMAIN"/>
    <property type="match status" value="1"/>
</dbReference>
<dbReference type="PANTHER" id="PTHR38436:SF3">
    <property type="entry name" value="CARBOXYMETHYLENEBUTENOLIDASE-RELATED"/>
    <property type="match status" value="1"/>
</dbReference>
<keyword evidence="2" id="KW-1185">Reference proteome</keyword>
<dbReference type="RefSeq" id="XP_018041867.1">
    <property type="nucleotide sequence ID" value="XM_018177117.1"/>
</dbReference>
<dbReference type="GO" id="GO:0016787">
    <property type="term" value="F:hydrolase activity"/>
    <property type="evidence" value="ECO:0007669"/>
    <property type="project" value="UniProtKB-KW"/>
</dbReference>
<dbReference type="GO" id="GO:0030638">
    <property type="term" value="P:polyketide metabolic process"/>
    <property type="evidence" value="ECO:0007669"/>
    <property type="project" value="InterPro"/>
</dbReference>
<evidence type="ECO:0000313" key="1">
    <source>
        <dbReference type="EMBL" id="OAG11502.1"/>
    </source>
</evidence>
<dbReference type="InterPro" id="IPR032710">
    <property type="entry name" value="NTF2-like_dom_sf"/>
</dbReference>
<dbReference type="Proteomes" id="UP000077069">
    <property type="component" value="Unassembled WGS sequence"/>
</dbReference>
<sequence>MSAKAPSTTGTTTGFLSFNSRPPRLYITSARVHAPESTLLAWQAEGFETTYIPFDRSQQAAYISTIKNLHKDLAIGETYAILAYGDAATAVLKTAQKPLPRCCAVLAFYPSVLPSAGYKFPSMLRVQIHVSGQQNSPRPEMCEWQLYRYEKSKIGFAEPDAPAYERVEAELAFSRALAGARKAFKTEADIESVTQAAWSAKYEEEVPERGSMGVVQGMSQNSAHVTIVPTLEGGVGRKKLEEFYREFFIPSLVEDFEIRLVSRTVGVDRVVDEMVMSFTHSDDVDWILPGVPPTNKFVEVAVVSIVAVRGGKLISEHMYWDQASVLVQVGLLNPNVVPNKLKSQGLKKMPVVGVEGARQILDVKPERYNKLLKEHGLLNGMAALNINGVNGTKGA</sequence>
<keyword evidence="1" id="KW-0378">Hydrolase</keyword>
<dbReference type="STRING" id="1460663.A0A177CX77"/>
<dbReference type="EMBL" id="KV441548">
    <property type="protein sequence ID" value="OAG11502.1"/>
    <property type="molecule type" value="Genomic_DNA"/>
</dbReference>
<proteinExistence type="predicted"/>
<dbReference type="GeneID" id="28760603"/>
<dbReference type="InterPro" id="IPR009959">
    <property type="entry name" value="Cyclase_SnoaL-like"/>
</dbReference>
<gene>
    <name evidence="1" type="ORF">CC84DRAFT_1159026</name>
</gene>
<dbReference type="InParanoid" id="A0A177CX77"/>
<dbReference type="OrthoDB" id="5440at2759"/>
<dbReference type="SUPFAM" id="SSF54427">
    <property type="entry name" value="NTF2-like"/>
    <property type="match status" value="1"/>
</dbReference>
<name>A0A177CX77_9PLEO</name>
<accession>A0A177CX77</accession>
<dbReference type="AlphaFoldDB" id="A0A177CX77"/>